<feature type="region of interest" description="Disordered" evidence="1">
    <location>
        <begin position="473"/>
        <end position="521"/>
    </location>
</feature>
<dbReference type="Pfam" id="PF00615">
    <property type="entry name" value="RGS"/>
    <property type="match status" value="1"/>
</dbReference>
<dbReference type="InterPro" id="IPR044926">
    <property type="entry name" value="RGS_subdomain_2"/>
</dbReference>
<protein>
    <recommendedName>
        <fullName evidence="3">RGS domain-containing protein</fullName>
    </recommendedName>
</protein>
<dbReference type="SUPFAM" id="SSF48097">
    <property type="entry name" value="Regulator of G-protein signaling, RGS"/>
    <property type="match status" value="1"/>
</dbReference>
<keyword evidence="2" id="KW-0472">Membrane</keyword>
<name>A0A024UPD5_9STRA</name>
<dbReference type="VEuPathDB" id="FungiDB:H310_02162"/>
<dbReference type="GeneID" id="20079212"/>
<dbReference type="OrthoDB" id="68543at2759"/>
<feature type="compositionally biased region" description="Polar residues" evidence="1">
    <location>
        <begin position="473"/>
        <end position="482"/>
    </location>
</feature>
<dbReference type="Gene3D" id="1.10.167.10">
    <property type="entry name" value="Regulator of G-protein Signalling 4, domain 2"/>
    <property type="match status" value="1"/>
</dbReference>
<gene>
    <name evidence="4" type="ORF">H310_02162</name>
</gene>
<dbReference type="InterPro" id="IPR036305">
    <property type="entry name" value="RGS_sf"/>
</dbReference>
<organism evidence="4">
    <name type="scientific">Aphanomyces invadans</name>
    <dbReference type="NCBI Taxonomy" id="157072"/>
    <lineage>
        <taxon>Eukaryota</taxon>
        <taxon>Sar</taxon>
        <taxon>Stramenopiles</taxon>
        <taxon>Oomycota</taxon>
        <taxon>Saprolegniomycetes</taxon>
        <taxon>Saprolegniales</taxon>
        <taxon>Verrucalvaceae</taxon>
        <taxon>Aphanomyces</taxon>
    </lineage>
</organism>
<feature type="transmembrane region" description="Helical" evidence="2">
    <location>
        <begin position="64"/>
        <end position="89"/>
    </location>
</feature>
<keyword evidence="2" id="KW-1133">Transmembrane helix</keyword>
<feature type="transmembrane region" description="Helical" evidence="2">
    <location>
        <begin position="197"/>
        <end position="217"/>
    </location>
</feature>
<sequence length="521" mass="58363">MRSVREVNCSLALGTDEATTAIATPPDGIIRVVLYMVFVSGLYIPIVIGLYLRHRRNPAIRYRNPIEMAVTAIWIFLYCCARCAGALFVDSIPCATRYLSFGVPLQMALLGYFLAELRVVVTFKLTELMVAHSNRKRVNETNMMLMRTFLHHGWTSAPRVFMHAVANLPLFVVLYAPDYNPCDLSVCPTRVVDNVTFILYGEFGAMVVVTLILAVLVRTVVENFGLRLAFQRSGRVFLLGTTPPDYVDDGTLKCVGIAYTIYVPILVVHYDNDTLAKWHVDVLVNVALGHAFIGIHIVHPLWESYLAKSLPVRAHVAGTVGILDAYLQTNDGFRDFSTFAKSEFMYECVVAWKHLADFRLMTPTHLSAADIYAMHIAPRAPLSLANSVPSDVLKRYDMVFQANHKYAVNDSSVGEYDNKFYDPLLKHVRDRLIQETLPRFQRHPMGAGWAQFVTQYAMIHALDKLLVGESKAQTTHTNASTQSKKKKRSLESVKTAGRLVPIASERDSVDAPDRTNSDPST</sequence>
<dbReference type="RefSeq" id="XP_008863805.1">
    <property type="nucleotide sequence ID" value="XM_008865583.1"/>
</dbReference>
<feature type="transmembrane region" description="Helical" evidence="2">
    <location>
        <begin position="32"/>
        <end position="52"/>
    </location>
</feature>
<dbReference type="InterPro" id="IPR016137">
    <property type="entry name" value="RGS"/>
</dbReference>
<dbReference type="EMBL" id="KI913954">
    <property type="protein sequence ID" value="ETW07712.1"/>
    <property type="molecule type" value="Genomic_DNA"/>
</dbReference>
<feature type="domain" description="RGS" evidence="3">
    <location>
        <begin position="326"/>
        <end position="444"/>
    </location>
</feature>
<evidence type="ECO:0000256" key="2">
    <source>
        <dbReference type="SAM" id="Phobius"/>
    </source>
</evidence>
<evidence type="ECO:0000259" key="3">
    <source>
        <dbReference type="Pfam" id="PF00615"/>
    </source>
</evidence>
<feature type="transmembrane region" description="Helical" evidence="2">
    <location>
        <begin position="95"/>
        <end position="115"/>
    </location>
</feature>
<proteinExistence type="predicted"/>
<keyword evidence="2" id="KW-0812">Transmembrane</keyword>
<accession>A0A024UPD5</accession>
<reference evidence="4" key="1">
    <citation type="submission" date="2013-12" db="EMBL/GenBank/DDBJ databases">
        <title>The Genome Sequence of Aphanomyces invadans NJM9701.</title>
        <authorList>
            <consortium name="The Broad Institute Genomics Platform"/>
            <person name="Russ C."/>
            <person name="Tyler B."/>
            <person name="van West P."/>
            <person name="Dieguez-Uribeondo J."/>
            <person name="Young S.K."/>
            <person name="Zeng Q."/>
            <person name="Gargeya S."/>
            <person name="Fitzgerald M."/>
            <person name="Abouelleil A."/>
            <person name="Alvarado L."/>
            <person name="Chapman S.B."/>
            <person name="Gainer-Dewar J."/>
            <person name="Goldberg J."/>
            <person name="Griggs A."/>
            <person name="Gujja S."/>
            <person name="Hansen M."/>
            <person name="Howarth C."/>
            <person name="Imamovic A."/>
            <person name="Ireland A."/>
            <person name="Larimer J."/>
            <person name="McCowan C."/>
            <person name="Murphy C."/>
            <person name="Pearson M."/>
            <person name="Poon T.W."/>
            <person name="Priest M."/>
            <person name="Roberts A."/>
            <person name="Saif S."/>
            <person name="Shea T."/>
            <person name="Sykes S."/>
            <person name="Wortman J."/>
            <person name="Nusbaum C."/>
            <person name="Birren B."/>
        </authorList>
    </citation>
    <scope>NUCLEOTIDE SEQUENCE [LARGE SCALE GENOMIC DNA]</scope>
    <source>
        <strain evidence="4">NJM9701</strain>
    </source>
</reference>
<dbReference type="AlphaFoldDB" id="A0A024UPD5"/>
<feature type="compositionally biased region" description="Basic and acidic residues" evidence="1">
    <location>
        <begin position="504"/>
        <end position="521"/>
    </location>
</feature>
<evidence type="ECO:0000313" key="4">
    <source>
        <dbReference type="EMBL" id="ETW07712.1"/>
    </source>
</evidence>
<evidence type="ECO:0000256" key="1">
    <source>
        <dbReference type="SAM" id="MobiDB-lite"/>
    </source>
</evidence>